<dbReference type="EMBL" id="BMWC01000003">
    <property type="protein sequence ID" value="GGW96881.1"/>
    <property type="molecule type" value="Genomic_DNA"/>
</dbReference>
<dbReference type="Proteomes" id="UP000617743">
    <property type="component" value="Unassembled WGS sequence"/>
</dbReference>
<protein>
    <submittedName>
        <fullName evidence="1">Uncharacterized protein</fullName>
    </submittedName>
</protein>
<accession>A0ABQ2X3D2</accession>
<gene>
    <name evidence="1" type="ORF">GCM10010383_28320</name>
</gene>
<evidence type="ECO:0000313" key="2">
    <source>
        <dbReference type="Proteomes" id="UP000617743"/>
    </source>
</evidence>
<proteinExistence type="predicted"/>
<organism evidence="1 2">
    <name type="scientific">Streptomyces lomondensis</name>
    <dbReference type="NCBI Taxonomy" id="68229"/>
    <lineage>
        <taxon>Bacteria</taxon>
        <taxon>Bacillati</taxon>
        <taxon>Actinomycetota</taxon>
        <taxon>Actinomycetes</taxon>
        <taxon>Kitasatosporales</taxon>
        <taxon>Streptomycetaceae</taxon>
        <taxon>Streptomyces</taxon>
    </lineage>
</organism>
<reference evidence="2" key="1">
    <citation type="journal article" date="2019" name="Int. J. Syst. Evol. Microbiol.">
        <title>The Global Catalogue of Microorganisms (GCM) 10K type strain sequencing project: providing services to taxonomists for standard genome sequencing and annotation.</title>
        <authorList>
            <consortium name="The Broad Institute Genomics Platform"/>
            <consortium name="The Broad Institute Genome Sequencing Center for Infectious Disease"/>
            <person name="Wu L."/>
            <person name="Ma J."/>
        </authorList>
    </citation>
    <scope>NUCLEOTIDE SEQUENCE [LARGE SCALE GENOMIC DNA]</scope>
    <source>
        <strain evidence="2">JCM 4866</strain>
    </source>
</reference>
<sequence length="145" mass="15760">MEYPFASGLVLEPEQYRAGLNPPGTLSAADKEFALRWYPPADTAPPALVPFRSAPLGLGPGEQADFVIDPPETRAYTLGTFGDSDAVVVVFEERDGEPRYLAGRDDGGTPHNATISARLVKGRRYVVRVRLYSAWGSGETAVMCW</sequence>
<comment type="caution">
    <text evidence="1">The sequence shown here is derived from an EMBL/GenBank/DDBJ whole genome shotgun (WGS) entry which is preliminary data.</text>
</comment>
<keyword evidence="2" id="KW-1185">Reference proteome</keyword>
<name>A0ABQ2X3D2_9ACTN</name>
<evidence type="ECO:0000313" key="1">
    <source>
        <dbReference type="EMBL" id="GGW96881.1"/>
    </source>
</evidence>